<sequence length="87" mass="10177">MKYQNLTLALSLVRPSPLFGNNAQKLLEETETTEEKYGSVRKRWMTENNPVDEVKLINGSDPVVMFSKRWSSSHVFKRLLRNIYDDD</sequence>
<dbReference type="Proteomes" id="UP000237000">
    <property type="component" value="Unassembled WGS sequence"/>
</dbReference>
<dbReference type="STRING" id="63057.A0A2P5FY76"/>
<dbReference type="InParanoid" id="A0A2P5FY76"/>
<evidence type="ECO:0000313" key="1">
    <source>
        <dbReference type="EMBL" id="POO02707.1"/>
    </source>
</evidence>
<keyword evidence="2" id="KW-1185">Reference proteome</keyword>
<proteinExistence type="predicted"/>
<evidence type="ECO:0000313" key="2">
    <source>
        <dbReference type="Proteomes" id="UP000237000"/>
    </source>
</evidence>
<organism evidence="1 2">
    <name type="scientific">Trema orientale</name>
    <name type="common">Charcoal tree</name>
    <name type="synonym">Celtis orientalis</name>
    <dbReference type="NCBI Taxonomy" id="63057"/>
    <lineage>
        <taxon>Eukaryota</taxon>
        <taxon>Viridiplantae</taxon>
        <taxon>Streptophyta</taxon>
        <taxon>Embryophyta</taxon>
        <taxon>Tracheophyta</taxon>
        <taxon>Spermatophyta</taxon>
        <taxon>Magnoliopsida</taxon>
        <taxon>eudicotyledons</taxon>
        <taxon>Gunneridae</taxon>
        <taxon>Pentapetalae</taxon>
        <taxon>rosids</taxon>
        <taxon>fabids</taxon>
        <taxon>Rosales</taxon>
        <taxon>Cannabaceae</taxon>
        <taxon>Trema</taxon>
    </lineage>
</organism>
<protein>
    <submittedName>
        <fullName evidence="1">Uncharacterized protein</fullName>
    </submittedName>
</protein>
<accession>A0A2P5FY76</accession>
<dbReference type="OrthoDB" id="408373at2759"/>
<gene>
    <name evidence="1" type="ORF">TorRG33x02_016930</name>
</gene>
<dbReference type="AlphaFoldDB" id="A0A2P5FY76"/>
<dbReference type="EMBL" id="JXTC01000004">
    <property type="protein sequence ID" value="POO02707.1"/>
    <property type="molecule type" value="Genomic_DNA"/>
</dbReference>
<comment type="caution">
    <text evidence="1">The sequence shown here is derived from an EMBL/GenBank/DDBJ whole genome shotgun (WGS) entry which is preliminary data.</text>
</comment>
<reference evidence="2" key="1">
    <citation type="submission" date="2016-06" db="EMBL/GenBank/DDBJ databases">
        <title>Parallel loss of symbiosis genes in relatives of nitrogen-fixing non-legume Parasponia.</title>
        <authorList>
            <person name="Van Velzen R."/>
            <person name="Holmer R."/>
            <person name="Bu F."/>
            <person name="Rutten L."/>
            <person name="Van Zeijl A."/>
            <person name="Liu W."/>
            <person name="Santuari L."/>
            <person name="Cao Q."/>
            <person name="Sharma T."/>
            <person name="Shen D."/>
            <person name="Roswanjaya Y."/>
            <person name="Wardhani T."/>
            <person name="Kalhor M.S."/>
            <person name="Jansen J."/>
            <person name="Van den Hoogen J."/>
            <person name="Gungor B."/>
            <person name="Hartog M."/>
            <person name="Hontelez J."/>
            <person name="Verver J."/>
            <person name="Yang W.-C."/>
            <person name="Schijlen E."/>
            <person name="Repin R."/>
            <person name="Schilthuizen M."/>
            <person name="Schranz E."/>
            <person name="Heidstra R."/>
            <person name="Miyata K."/>
            <person name="Fedorova E."/>
            <person name="Kohlen W."/>
            <person name="Bisseling T."/>
            <person name="Smit S."/>
            <person name="Geurts R."/>
        </authorList>
    </citation>
    <scope>NUCLEOTIDE SEQUENCE [LARGE SCALE GENOMIC DNA]</scope>
    <source>
        <strain evidence="2">cv. RG33-2</strain>
    </source>
</reference>
<name>A0A2P5FY76_TREOI</name>